<dbReference type="Pfam" id="PF13649">
    <property type="entry name" value="Methyltransf_25"/>
    <property type="match status" value="1"/>
</dbReference>
<organism evidence="3">
    <name type="scientific">Chlamydomonas leiostraca</name>
    <dbReference type="NCBI Taxonomy" id="1034604"/>
    <lineage>
        <taxon>Eukaryota</taxon>
        <taxon>Viridiplantae</taxon>
        <taxon>Chlorophyta</taxon>
        <taxon>core chlorophytes</taxon>
        <taxon>Chlorophyceae</taxon>
        <taxon>CS clade</taxon>
        <taxon>Chlamydomonadales</taxon>
        <taxon>Chlamydomonadaceae</taxon>
        <taxon>Chlamydomonas</taxon>
    </lineage>
</organism>
<feature type="region of interest" description="Disordered" evidence="1">
    <location>
        <begin position="242"/>
        <end position="268"/>
    </location>
</feature>
<evidence type="ECO:0000313" key="3">
    <source>
        <dbReference type="EMBL" id="CAD8689746.1"/>
    </source>
</evidence>
<dbReference type="SUPFAM" id="SSF53335">
    <property type="entry name" value="S-adenosyl-L-methionine-dependent methyltransferases"/>
    <property type="match status" value="1"/>
</dbReference>
<dbReference type="InterPro" id="IPR041698">
    <property type="entry name" value="Methyltransf_25"/>
</dbReference>
<dbReference type="EMBL" id="HBFB01026220">
    <property type="protein sequence ID" value="CAD8689746.1"/>
    <property type="molecule type" value="Transcribed_RNA"/>
</dbReference>
<proteinExistence type="predicted"/>
<gene>
    <name evidence="3" type="ORF">CLEI1391_LOCUS14655</name>
</gene>
<evidence type="ECO:0000256" key="1">
    <source>
        <dbReference type="SAM" id="MobiDB-lite"/>
    </source>
</evidence>
<sequence>MLSVNGAGPGYAAVWTRLAPALSQLRLFHMNAYQPPPAQGLSASHLGWHIPEPEAVPEARRTFPSSVWSHITGLLHHHGGWGAPRPHAVDIGCGGGAGCVGLARTGARVTGIDDDVSMLAHASEVCEAEGAPALLLNPRAAAAQIAAHSADLVLVSAPHDSVLRRRLLLAHQLLARNGHAVLVWNDRDLSHPLVAGLEGLLEAASAAHLASQQDARYASAYMVMPTCADLAAAGEERACVQPNRPQAPTEPECSSGVGGAGVSGRGGE</sequence>
<evidence type="ECO:0000259" key="2">
    <source>
        <dbReference type="Pfam" id="PF13649"/>
    </source>
</evidence>
<feature type="non-terminal residue" evidence="3">
    <location>
        <position position="268"/>
    </location>
</feature>
<dbReference type="InterPro" id="IPR029063">
    <property type="entry name" value="SAM-dependent_MTases_sf"/>
</dbReference>
<feature type="compositionally biased region" description="Gly residues" evidence="1">
    <location>
        <begin position="256"/>
        <end position="268"/>
    </location>
</feature>
<name>A0A7S0RWJ9_9CHLO</name>
<protein>
    <recommendedName>
        <fullName evidence="2">Methyltransferase domain-containing protein</fullName>
    </recommendedName>
</protein>
<dbReference type="AlphaFoldDB" id="A0A7S0RWJ9"/>
<reference evidence="3" key="1">
    <citation type="submission" date="2021-01" db="EMBL/GenBank/DDBJ databases">
        <authorList>
            <person name="Corre E."/>
            <person name="Pelletier E."/>
            <person name="Niang G."/>
            <person name="Scheremetjew M."/>
            <person name="Finn R."/>
            <person name="Kale V."/>
            <person name="Holt S."/>
            <person name="Cochrane G."/>
            <person name="Meng A."/>
            <person name="Brown T."/>
            <person name="Cohen L."/>
        </authorList>
    </citation>
    <scope>NUCLEOTIDE SEQUENCE</scope>
    <source>
        <strain evidence="3">SAG 11-49</strain>
    </source>
</reference>
<dbReference type="Gene3D" id="3.40.50.150">
    <property type="entry name" value="Vaccinia Virus protein VP39"/>
    <property type="match status" value="1"/>
</dbReference>
<feature type="domain" description="Methyltransferase" evidence="2">
    <location>
        <begin position="89"/>
        <end position="157"/>
    </location>
</feature>
<accession>A0A7S0RWJ9</accession>